<protein>
    <recommendedName>
        <fullName evidence="5">Immunoglobulin subtype domain-containing protein</fullName>
    </recommendedName>
</protein>
<dbReference type="EMBL" id="CM012438">
    <property type="protein sequence ID" value="RVE75466.1"/>
    <property type="molecule type" value="Genomic_DNA"/>
</dbReference>
<dbReference type="Gene3D" id="2.60.40.10">
    <property type="entry name" value="Immunoglobulins"/>
    <property type="match status" value="1"/>
</dbReference>
<keyword evidence="4" id="KW-1185">Reference proteome</keyword>
<keyword evidence="1" id="KW-1133">Transmembrane helix</keyword>
<organism evidence="3 4">
    <name type="scientific">Oryzias javanicus</name>
    <name type="common">Javanese ricefish</name>
    <name type="synonym">Aplocheilus javanicus</name>
    <dbReference type="NCBI Taxonomy" id="123683"/>
    <lineage>
        <taxon>Eukaryota</taxon>
        <taxon>Metazoa</taxon>
        <taxon>Chordata</taxon>
        <taxon>Craniata</taxon>
        <taxon>Vertebrata</taxon>
        <taxon>Euteleostomi</taxon>
        <taxon>Actinopterygii</taxon>
        <taxon>Neopterygii</taxon>
        <taxon>Teleostei</taxon>
        <taxon>Neoteleostei</taxon>
        <taxon>Acanthomorphata</taxon>
        <taxon>Ovalentaria</taxon>
        <taxon>Atherinomorphae</taxon>
        <taxon>Beloniformes</taxon>
        <taxon>Adrianichthyidae</taxon>
        <taxon>Oryziinae</taxon>
        <taxon>Oryzias</taxon>
    </lineage>
</organism>
<proteinExistence type="predicted"/>
<evidence type="ECO:0008006" key="5">
    <source>
        <dbReference type="Google" id="ProtNLM"/>
    </source>
</evidence>
<keyword evidence="1" id="KW-0812">Transmembrane</keyword>
<dbReference type="InterPro" id="IPR036179">
    <property type="entry name" value="Ig-like_dom_sf"/>
</dbReference>
<feature type="transmembrane region" description="Helical" evidence="1">
    <location>
        <begin position="144"/>
        <end position="167"/>
    </location>
</feature>
<evidence type="ECO:0000313" key="4">
    <source>
        <dbReference type="Proteomes" id="UP000283210"/>
    </source>
</evidence>
<reference evidence="3 4" key="2">
    <citation type="submission" date="2019-01" db="EMBL/GenBank/DDBJ databases">
        <title>A chromosome length genome reference of the Java medaka (oryzias javanicus).</title>
        <authorList>
            <person name="Herpin A."/>
            <person name="Takehana Y."/>
            <person name="Naruse K."/>
            <person name="Ansai S."/>
            <person name="Kawaguchi M."/>
        </authorList>
    </citation>
    <scope>NUCLEOTIDE SEQUENCE [LARGE SCALE GENOMIC DNA]</scope>
    <source>
        <strain evidence="3">RS831</strain>
        <tissue evidence="3">Whole body</tissue>
    </source>
</reference>
<evidence type="ECO:0000313" key="3">
    <source>
        <dbReference type="EMBL" id="RVE75466.1"/>
    </source>
</evidence>
<dbReference type="Proteomes" id="UP000283210">
    <property type="component" value="Chromosome 2"/>
</dbReference>
<dbReference type="AlphaFoldDB" id="A0A437DKG0"/>
<feature type="chain" id="PRO_5019120647" description="Immunoglobulin subtype domain-containing protein" evidence="2">
    <location>
        <begin position="22"/>
        <end position="208"/>
    </location>
</feature>
<dbReference type="OrthoDB" id="8939957at2759"/>
<accession>A0A437DKG0</accession>
<gene>
    <name evidence="3" type="ORF">OJAV_G00016770</name>
</gene>
<name>A0A437DKG0_ORYJA</name>
<sequence length="208" mass="23954">MMLIMMIMGVMMMMMVVSTGGQNVTKVRAELGKDFSLNCSIRNKDIYWFVQIYGQIRAGIGRLFPPNTSLYYSPDFESKYLILEHRLVIKNFTADDCRSFFCAEKKNQNYVIVDSFLLDSDVSNNQTSSSTLTPGTELLQKKEVVFSSLGLNGLLLLIIIGLMFPLLRKRSRRSDTPEPHKNQETYYEEVHLPLPSEHVVYHKVQHPY</sequence>
<reference evidence="3 4" key="1">
    <citation type="submission" date="2018-11" db="EMBL/GenBank/DDBJ databases">
        <authorList>
            <person name="Lopez-Roques C."/>
            <person name="Donnadieu C."/>
            <person name="Bouchez O."/>
            <person name="Klopp C."/>
            <person name="Cabau C."/>
            <person name="Zahm M."/>
        </authorList>
    </citation>
    <scope>NUCLEOTIDE SEQUENCE [LARGE SCALE GENOMIC DNA]</scope>
    <source>
        <strain evidence="3">RS831</strain>
        <tissue evidence="3">Whole body</tissue>
    </source>
</reference>
<keyword evidence="1" id="KW-0472">Membrane</keyword>
<keyword evidence="2" id="KW-0732">Signal</keyword>
<dbReference type="InterPro" id="IPR013783">
    <property type="entry name" value="Ig-like_fold"/>
</dbReference>
<evidence type="ECO:0000256" key="1">
    <source>
        <dbReference type="SAM" id="Phobius"/>
    </source>
</evidence>
<dbReference type="SUPFAM" id="SSF48726">
    <property type="entry name" value="Immunoglobulin"/>
    <property type="match status" value="1"/>
</dbReference>
<evidence type="ECO:0000256" key="2">
    <source>
        <dbReference type="SAM" id="SignalP"/>
    </source>
</evidence>
<feature type="signal peptide" evidence="2">
    <location>
        <begin position="1"/>
        <end position="21"/>
    </location>
</feature>